<dbReference type="OrthoDB" id="7726947at2"/>
<organism evidence="1 2">
    <name type="scientific">Tropicibacter naphthalenivorans</name>
    <dbReference type="NCBI Taxonomy" id="441103"/>
    <lineage>
        <taxon>Bacteria</taxon>
        <taxon>Pseudomonadati</taxon>
        <taxon>Pseudomonadota</taxon>
        <taxon>Alphaproteobacteria</taxon>
        <taxon>Rhodobacterales</taxon>
        <taxon>Roseobacteraceae</taxon>
        <taxon>Tropicibacter</taxon>
    </lineage>
</organism>
<keyword evidence="2" id="KW-1185">Reference proteome</keyword>
<gene>
    <name evidence="1" type="ORF">TRN7648_00188</name>
</gene>
<dbReference type="RefSeq" id="WP_058246396.1">
    <property type="nucleotide sequence ID" value="NZ_CYSE01000001.1"/>
</dbReference>
<dbReference type="AlphaFoldDB" id="A0A0N7LYI9"/>
<dbReference type="EMBL" id="CYSE01000001">
    <property type="protein sequence ID" value="CUH74993.1"/>
    <property type="molecule type" value="Genomic_DNA"/>
</dbReference>
<evidence type="ECO:0000313" key="1">
    <source>
        <dbReference type="EMBL" id="CUH74993.1"/>
    </source>
</evidence>
<dbReference type="Proteomes" id="UP000054935">
    <property type="component" value="Unassembled WGS sequence"/>
</dbReference>
<proteinExistence type="predicted"/>
<name>A0A0N7LYI9_9RHOB</name>
<accession>A0A0N7LYI9</accession>
<evidence type="ECO:0000313" key="2">
    <source>
        <dbReference type="Proteomes" id="UP000054935"/>
    </source>
</evidence>
<protein>
    <submittedName>
        <fullName evidence="1">Uncharacterized protein</fullName>
    </submittedName>
</protein>
<reference evidence="1 2" key="1">
    <citation type="submission" date="2015-09" db="EMBL/GenBank/DDBJ databases">
        <authorList>
            <consortium name="Swine Surveillance"/>
        </authorList>
    </citation>
    <scope>NUCLEOTIDE SEQUENCE [LARGE SCALE GENOMIC DNA]</scope>
    <source>
        <strain evidence="1 2">CECT 7648</strain>
    </source>
</reference>
<sequence length="94" mass="10903">MSQHEKFYSSPTQVFWCCKALLEGRTISHKTEIREVRGWRLGAIVHRLKSSYGWPILTEYRGPENVAYYRLSPDCDRSKLRFPPSARALSEDAA</sequence>
<dbReference type="STRING" id="441103.TRN7648_00188"/>